<feature type="domain" description="2TM" evidence="2">
    <location>
        <begin position="13"/>
        <end position="88"/>
    </location>
</feature>
<dbReference type="RefSeq" id="WP_176067728.1">
    <property type="nucleotide sequence ID" value="NZ_JABWMJ010000003.1"/>
</dbReference>
<reference evidence="3 4" key="1">
    <citation type="submission" date="2020-06" db="EMBL/GenBank/DDBJ databases">
        <title>Schlegella sp. ID0723 isolated from air conditioner.</title>
        <authorList>
            <person name="Kim D.Y."/>
            <person name="Kim D.-U."/>
        </authorList>
    </citation>
    <scope>NUCLEOTIDE SEQUENCE [LARGE SCALE GENOMIC DNA]</scope>
    <source>
        <strain evidence="3 4">ID0723</strain>
    </source>
</reference>
<dbReference type="EMBL" id="JABWMJ010000003">
    <property type="protein sequence ID" value="NUZ05610.1"/>
    <property type="molecule type" value="Genomic_DNA"/>
</dbReference>
<name>A0A7Y6NLY4_9BURK</name>
<gene>
    <name evidence="3" type="ORF">HQN59_07515</name>
</gene>
<evidence type="ECO:0000313" key="3">
    <source>
        <dbReference type="EMBL" id="NUZ05610.1"/>
    </source>
</evidence>
<organism evidence="3 4">
    <name type="scientific">Piscinibacter koreensis</name>
    <dbReference type="NCBI Taxonomy" id="2742824"/>
    <lineage>
        <taxon>Bacteria</taxon>
        <taxon>Pseudomonadati</taxon>
        <taxon>Pseudomonadota</taxon>
        <taxon>Betaproteobacteria</taxon>
        <taxon>Burkholderiales</taxon>
        <taxon>Sphaerotilaceae</taxon>
        <taxon>Piscinibacter</taxon>
    </lineage>
</organism>
<dbReference type="AlphaFoldDB" id="A0A7Y6NLY4"/>
<proteinExistence type="predicted"/>
<evidence type="ECO:0000259" key="2">
    <source>
        <dbReference type="Pfam" id="PF13239"/>
    </source>
</evidence>
<sequence length="98" mass="11166">MANTFTPHDMEQLARRRANGKLGWYIHATVYVLVNLGLFLASEHAFGDRRFTMFPLLGWGLGLALHGASIWLLGGGSALRERMVQRELERLERDRDGR</sequence>
<keyword evidence="1" id="KW-0472">Membrane</keyword>
<keyword evidence="1" id="KW-1133">Transmembrane helix</keyword>
<feature type="transmembrane region" description="Helical" evidence="1">
    <location>
        <begin position="53"/>
        <end position="73"/>
    </location>
</feature>
<keyword evidence="4" id="KW-1185">Reference proteome</keyword>
<evidence type="ECO:0000256" key="1">
    <source>
        <dbReference type="SAM" id="Phobius"/>
    </source>
</evidence>
<comment type="caution">
    <text evidence="3">The sequence shown here is derived from an EMBL/GenBank/DDBJ whole genome shotgun (WGS) entry which is preliminary data.</text>
</comment>
<dbReference type="Proteomes" id="UP000529637">
    <property type="component" value="Unassembled WGS sequence"/>
</dbReference>
<accession>A0A7Y6NLY4</accession>
<evidence type="ECO:0000313" key="4">
    <source>
        <dbReference type="Proteomes" id="UP000529637"/>
    </source>
</evidence>
<keyword evidence="1" id="KW-0812">Transmembrane</keyword>
<dbReference type="Pfam" id="PF13239">
    <property type="entry name" value="2TM"/>
    <property type="match status" value="1"/>
</dbReference>
<dbReference type="InterPro" id="IPR025698">
    <property type="entry name" value="2TM_dom"/>
</dbReference>
<feature type="transmembrane region" description="Helical" evidence="1">
    <location>
        <begin position="22"/>
        <end position="41"/>
    </location>
</feature>
<protein>
    <submittedName>
        <fullName evidence="3">2TM domain-containing protein</fullName>
    </submittedName>
</protein>